<dbReference type="PANTHER" id="PTHR35903:SF1">
    <property type="entry name" value="FLAGELLIN B1"/>
    <property type="match status" value="1"/>
</dbReference>
<organism evidence="2">
    <name type="scientific">viral metagenome</name>
    <dbReference type="NCBI Taxonomy" id="1070528"/>
    <lineage>
        <taxon>unclassified sequences</taxon>
        <taxon>metagenomes</taxon>
        <taxon>organismal metagenomes</taxon>
    </lineage>
</organism>
<dbReference type="InterPro" id="IPR002774">
    <property type="entry name" value="Flagellin_arc-type"/>
</dbReference>
<name>A0A6H1Z796_9ZZZZ</name>
<keyword evidence="1" id="KW-0472">Membrane</keyword>
<proteinExistence type="predicted"/>
<dbReference type="Pfam" id="PF01917">
    <property type="entry name" value="Flagellin_arch-type"/>
    <property type="match status" value="1"/>
</dbReference>
<keyword evidence="1" id="KW-1133">Transmembrane helix</keyword>
<dbReference type="EMBL" id="MT143883">
    <property type="protein sequence ID" value="QJB04453.1"/>
    <property type="molecule type" value="Genomic_DNA"/>
</dbReference>
<evidence type="ECO:0000313" key="3">
    <source>
        <dbReference type="EMBL" id="QJB04453.1"/>
    </source>
</evidence>
<evidence type="ECO:0000313" key="2">
    <source>
        <dbReference type="EMBL" id="QJA43408.1"/>
    </source>
</evidence>
<protein>
    <recommendedName>
        <fullName evidence="4">Flagellin</fullName>
    </recommendedName>
</protein>
<dbReference type="GO" id="GO:0005198">
    <property type="term" value="F:structural molecule activity"/>
    <property type="evidence" value="ECO:0007669"/>
    <property type="project" value="InterPro"/>
</dbReference>
<dbReference type="AlphaFoldDB" id="A0A6H1Z796"/>
<sequence length="185" mass="19877">MNRILRKLHRGQRGMTGLETAIILIAFVTVASVLAYSVLSAGIFSAERGKATVYAGLESAQSTMELQGSVLGLSPDVLVLEHVQFSVGLTIQGGDEVDMDAMVINYFDDVMHSEDVTWEYLLGSAERGAANLLEGDEIFIVDVTIPSDVLAAYDNFTLQVIPPTGATITIQRTLPGGISKVMDLQ</sequence>
<feature type="transmembrane region" description="Helical" evidence="1">
    <location>
        <begin position="21"/>
        <end position="44"/>
    </location>
</feature>
<accession>A0A6H1Z796</accession>
<evidence type="ECO:0000256" key="1">
    <source>
        <dbReference type="SAM" id="Phobius"/>
    </source>
</evidence>
<dbReference type="PANTHER" id="PTHR35903">
    <property type="entry name" value="FLAGELLIN B1"/>
    <property type="match status" value="1"/>
</dbReference>
<gene>
    <name evidence="2" type="ORF">MM171A00097_0055</name>
    <name evidence="3" type="ORF">MM171B00243_0007</name>
</gene>
<dbReference type="EMBL" id="MT143710">
    <property type="protein sequence ID" value="QJA43408.1"/>
    <property type="molecule type" value="Genomic_DNA"/>
</dbReference>
<evidence type="ECO:0008006" key="4">
    <source>
        <dbReference type="Google" id="ProtNLM"/>
    </source>
</evidence>
<reference evidence="2" key="1">
    <citation type="submission" date="2020-03" db="EMBL/GenBank/DDBJ databases">
        <title>The deep terrestrial virosphere.</title>
        <authorList>
            <person name="Holmfeldt K."/>
            <person name="Nilsson E."/>
            <person name="Simone D."/>
            <person name="Lopez-Fernandez M."/>
            <person name="Wu X."/>
            <person name="de Brujin I."/>
            <person name="Lundin D."/>
            <person name="Andersson A."/>
            <person name="Bertilsson S."/>
            <person name="Dopson M."/>
        </authorList>
    </citation>
    <scope>NUCLEOTIDE SEQUENCE</scope>
    <source>
        <strain evidence="2">MM171A00097</strain>
        <strain evidence="3">MM171B00243</strain>
    </source>
</reference>
<keyword evidence="1" id="KW-0812">Transmembrane</keyword>
<dbReference type="GO" id="GO:0097588">
    <property type="term" value="P:archaeal or bacterial-type flagellum-dependent cell motility"/>
    <property type="evidence" value="ECO:0007669"/>
    <property type="project" value="InterPro"/>
</dbReference>